<evidence type="ECO:0000259" key="17">
    <source>
        <dbReference type="PROSITE" id="PS51449"/>
    </source>
</evidence>
<proteinExistence type="inferred from homology"/>
<feature type="transmembrane region" description="Helical" evidence="16">
    <location>
        <begin position="556"/>
        <end position="575"/>
    </location>
</feature>
<dbReference type="SMART" id="SM00729">
    <property type="entry name" value="Elp3"/>
    <property type="match status" value="1"/>
</dbReference>
<comment type="cofactor">
    <cofactor evidence="1">
        <name>[4Fe-4S] cluster</name>
        <dbReference type="ChEBI" id="CHEBI:49883"/>
    </cofactor>
</comment>
<evidence type="ECO:0000256" key="6">
    <source>
        <dbReference type="ARBA" id="ARBA00022485"/>
    </source>
</evidence>
<dbReference type="PANTHER" id="PTHR11918:SF45">
    <property type="entry name" value="THREONYLCARBAMOYLADENOSINE TRNA METHYLTHIOTRANSFERASE"/>
    <property type="match status" value="1"/>
</dbReference>
<dbReference type="InterPro" id="IPR013848">
    <property type="entry name" value="Methylthiotransferase_N"/>
</dbReference>
<dbReference type="OMA" id="HYAYPTG"/>
<dbReference type="InterPro" id="IPR007197">
    <property type="entry name" value="rSAM"/>
</dbReference>
<dbReference type="RefSeq" id="XP_013761537.1">
    <property type="nucleotide sequence ID" value="XM_013906083.1"/>
</dbReference>
<dbReference type="InterPro" id="IPR038135">
    <property type="entry name" value="Methylthiotransferase_N_sf"/>
</dbReference>
<keyword evidence="16" id="KW-0812">Transmembrane</keyword>
<evidence type="ECO:0000256" key="8">
    <source>
        <dbReference type="ARBA" id="ARBA00022691"/>
    </source>
</evidence>
<name>A0A0L0DQS7_THETB</name>
<dbReference type="GeneID" id="25561233"/>
<dbReference type="PROSITE" id="PS51449">
    <property type="entry name" value="MTTASE_N"/>
    <property type="match status" value="1"/>
</dbReference>
<keyword evidence="16" id="KW-1133">Transmembrane helix</keyword>
<dbReference type="SFLD" id="SFLDG01082">
    <property type="entry name" value="B12-binding_domain_containing"/>
    <property type="match status" value="1"/>
</dbReference>
<dbReference type="SUPFAM" id="SSF102114">
    <property type="entry name" value="Radical SAM enzymes"/>
    <property type="match status" value="1"/>
</dbReference>
<dbReference type="InterPro" id="IPR023404">
    <property type="entry name" value="rSAM_horseshoe"/>
</dbReference>
<keyword evidence="6" id="KW-0004">4Fe-4S</keyword>
<evidence type="ECO:0000256" key="13">
    <source>
        <dbReference type="ARBA" id="ARBA00031213"/>
    </source>
</evidence>
<dbReference type="FunFam" id="3.80.30.20:FF:000002">
    <property type="entry name" value="threonylcarbamoyladenosine tRNA methylthiotransferase isoform X2"/>
    <property type="match status" value="1"/>
</dbReference>
<dbReference type="eggNOG" id="KOG4355">
    <property type="taxonomic scope" value="Eukaryota"/>
</dbReference>
<dbReference type="CDD" id="cd01335">
    <property type="entry name" value="Radical_SAM"/>
    <property type="match status" value="1"/>
</dbReference>
<evidence type="ECO:0000256" key="3">
    <source>
        <dbReference type="ARBA" id="ARBA00008616"/>
    </source>
</evidence>
<dbReference type="GO" id="GO:0005783">
    <property type="term" value="C:endoplasmic reticulum"/>
    <property type="evidence" value="ECO:0007669"/>
    <property type="project" value="TreeGrafter"/>
</dbReference>
<dbReference type="InterPro" id="IPR006638">
    <property type="entry name" value="Elp3/MiaA/NifB-like_rSAM"/>
</dbReference>
<dbReference type="OrthoDB" id="1730074at2759"/>
<dbReference type="AlphaFoldDB" id="A0A0L0DQS7"/>
<evidence type="ECO:0000256" key="7">
    <source>
        <dbReference type="ARBA" id="ARBA00022679"/>
    </source>
</evidence>
<dbReference type="Gene3D" id="3.80.30.20">
    <property type="entry name" value="tm_1862 like domain"/>
    <property type="match status" value="1"/>
</dbReference>
<feature type="domain" description="MTTase N-terminal" evidence="17">
    <location>
        <begin position="114"/>
        <end position="222"/>
    </location>
</feature>
<evidence type="ECO:0000256" key="4">
    <source>
        <dbReference type="ARBA" id="ARBA00013273"/>
    </source>
</evidence>
<evidence type="ECO:0000256" key="11">
    <source>
        <dbReference type="ARBA" id="ARBA00023004"/>
    </source>
</evidence>
<feature type="domain" description="Radical SAM core" evidence="18">
    <location>
        <begin position="246"/>
        <end position="483"/>
    </location>
</feature>
<dbReference type="STRING" id="461836.A0A0L0DQS7"/>
<dbReference type="GO" id="GO:0035598">
    <property type="term" value="F:tRNA (N(6)-L-threonylcarbamoyladenosine(37)-C(2))-methylthiotransferase activity"/>
    <property type="evidence" value="ECO:0007669"/>
    <property type="project" value="UniProtKB-EC"/>
</dbReference>
<keyword evidence="7" id="KW-0808">Transferase</keyword>
<dbReference type="Pfam" id="PF04055">
    <property type="entry name" value="Radical_SAM"/>
    <property type="match status" value="1"/>
</dbReference>
<feature type="compositionally biased region" description="Basic and acidic residues" evidence="15">
    <location>
        <begin position="76"/>
        <end position="97"/>
    </location>
</feature>
<dbReference type="Gene3D" id="3.40.50.12160">
    <property type="entry name" value="Methylthiotransferase, N-terminal domain"/>
    <property type="match status" value="1"/>
</dbReference>
<evidence type="ECO:0000256" key="5">
    <source>
        <dbReference type="ARBA" id="ARBA00018810"/>
    </source>
</evidence>
<dbReference type="PANTHER" id="PTHR11918">
    <property type="entry name" value="RADICAL SAM PROTEINS"/>
    <property type="match status" value="1"/>
</dbReference>
<evidence type="ECO:0000313" key="20">
    <source>
        <dbReference type="Proteomes" id="UP000054408"/>
    </source>
</evidence>
<evidence type="ECO:0000256" key="12">
    <source>
        <dbReference type="ARBA" id="ARBA00023014"/>
    </source>
</evidence>
<feature type="compositionally biased region" description="Basic and acidic residues" evidence="15">
    <location>
        <begin position="18"/>
        <end position="34"/>
    </location>
</feature>
<evidence type="ECO:0000256" key="14">
    <source>
        <dbReference type="ARBA" id="ARBA00051661"/>
    </source>
</evidence>
<sequence>MQVDEAVSGGMAGQGDGGDGHGDQGLERMLRDGDGDGGGDGGLGMVRLADGVTGLGWADDATEMAADIEDLVMGDGRGDDGVEGHGGHDGYDRHDGHSREEVAVEVVVRRGQRKKVFVQTYGCGHNASDSEYMAGLLEAGGYEVGREAESADVVVINSCTVKNPSQQTFANQVTALASAGLPVVVAGCVPQADPDGGVWSGHSAVGVEQIDAIVDVVDATLAGKVVRRLGRRSGPAGDSRPRLALPKIRRNALIEIVPINTGCLNACTYCKTKGARGRLASYHPLDIIDRVRHVVEAEGVKEIRLTSEDTGAYGRDIGTSLPELLRGVLAAVEDHDDVMVKLGMTNPPYILDHLEAMGEIFGHKNMYQFIHVPVQAGANRVLDAMKREYTVEQFEHVCRTLRAAAPDIMIATDVICGFPTETEAEFDATCALVDGFRFPVVNISQFYPRPGTPAAKMRKVRSQEVKARSRKISALFRSYATFDELVGEEVDVWITEMAADGHSLVGHTRAYVQVLLSPDDYQLGTRDVARIVSASKWSVCGERPAPAPAHVATRTVWQVVWLAVALLVAALAWLLGRD</sequence>
<keyword evidence="12" id="KW-0411">Iron-sulfur</keyword>
<protein>
    <recommendedName>
        <fullName evidence="5">Threonylcarbamoyladenosine tRNA methylthiotransferase</fullName>
        <ecNumber evidence="4">2.8.4.5</ecNumber>
    </recommendedName>
    <alternativeName>
        <fullName evidence="13">tRNA-t(6)A37 methylthiotransferase</fullName>
    </alternativeName>
</protein>
<dbReference type="NCBIfam" id="TIGR01578">
    <property type="entry name" value="MiaB-like-B"/>
    <property type="match status" value="1"/>
</dbReference>
<comment type="function">
    <text evidence="2">Catalyzes the methylthiolation of N6-threonylcarbamoyladenosine (t(6)A), leading to the formation of 2-methylthio-N6-threonylcarbamoyladenosine (ms(2)t(6)A) at position 37 in tRNAs that read codons beginning with adenine.</text>
</comment>
<dbReference type="GO" id="GO:0051539">
    <property type="term" value="F:4 iron, 4 sulfur cluster binding"/>
    <property type="evidence" value="ECO:0007669"/>
    <property type="project" value="UniProtKB-KW"/>
</dbReference>
<dbReference type="Pfam" id="PF00919">
    <property type="entry name" value="UPF0004"/>
    <property type="match status" value="1"/>
</dbReference>
<dbReference type="InterPro" id="IPR005839">
    <property type="entry name" value="Methylthiotransferase"/>
</dbReference>
<evidence type="ECO:0000259" key="18">
    <source>
        <dbReference type="PROSITE" id="PS51918"/>
    </source>
</evidence>
<evidence type="ECO:0000256" key="16">
    <source>
        <dbReference type="SAM" id="Phobius"/>
    </source>
</evidence>
<feature type="region of interest" description="Disordered" evidence="15">
    <location>
        <begin position="1"/>
        <end position="42"/>
    </location>
</feature>
<dbReference type="InterPro" id="IPR006466">
    <property type="entry name" value="MiaB-like_arc_euk"/>
</dbReference>
<dbReference type="InterPro" id="IPR058240">
    <property type="entry name" value="rSAM_sf"/>
</dbReference>
<dbReference type="NCBIfam" id="TIGR00089">
    <property type="entry name" value="MiaB/RimO family radical SAM methylthiotransferase"/>
    <property type="match status" value="1"/>
</dbReference>
<evidence type="ECO:0000256" key="10">
    <source>
        <dbReference type="ARBA" id="ARBA00022723"/>
    </source>
</evidence>
<comment type="similarity">
    <text evidence="3">Belongs to the methylthiotransferase family. CDKAL1 subfamily.</text>
</comment>
<dbReference type="PROSITE" id="PS01278">
    <property type="entry name" value="MTTASE_RADICAL"/>
    <property type="match status" value="1"/>
</dbReference>
<feature type="region of interest" description="Disordered" evidence="15">
    <location>
        <begin position="73"/>
        <end position="97"/>
    </location>
</feature>
<gene>
    <name evidence="19" type="ORF">AMSG_01484</name>
</gene>
<dbReference type="EMBL" id="GL349438">
    <property type="protein sequence ID" value="KNC54630.1"/>
    <property type="molecule type" value="Genomic_DNA"/>
</dbReference>
<keyword evidence="9" id="KW-0819">tRNA processing</keyword>
<evidence type="ECO:0000313" key="19">
    <source>
        <dbReference type="EMBL" id="KNC54630.1"/>
    </source>
</evidence>
<evidence type="ECO:0000256" key="9">
    <source>
        <dbReference type="ARBA" id="ARBA00022694"/>
    </source>
</evidence>
<comment type="catalytic activity">
    <reaction evidence="14">
        <text>N(6)-L-threonylcarbamoyladenosine(37) in tRNA + (sulfur carrier)-SH + AH2 + 2 S-adenosyl-L-methionine = 2-methylsulfanyl-N(6)-L-threonylcarbamoyladenosine(37) in tRNA + (sulfur carrier)-H + 5'-deoxyadenosine + L-methionine + A + S-adenosyl-L-homocysteine + 2 H(+)</text>
        <dbReference type="Rhea" id="RHEA:37075"/>
        <dbReference type="Rhea" id="RHEA-COMP:10163"/>
        <dbReference type="Rhea" id="RHEA-COMP:11092"/>
        <dbReference type="Rhea" id="RHEA-COMP:14737"/>
        <dbReference type="Rhea" id="RHEA-COMP:14739"/>
        <dbReference type="ChEBI" id="CHEBI:13193"/>
        <dbReference type="ChEBI" id="CHEBI:15378"/>
        <dbReference type="ChEBI" id="CHEBI:17319"/>
        <dbReference type="ChEBI" id="CHEBI:17499"/>
        <dbReference type="ChEBI" id="CHEBI:29917"/>
        <dbReference type="ChEBI" id="CHEBI:57844"/>
        <dbReference type="ChEBI" id="CHEBI:57856"/>
        <dbReference type="ChEBI" id="CHEBI:59789"/>
        <dbReference type="ChEBI" id="CHEBI:64428"/>
        <dbReference type="ChEBI" id="CHEBI:74418"/>
        <dbReference type="ChEBI" id="CHEBI:74420"/>
        <dbReference type="EC" id="2.8.4.5"/>
    </reaction>
</comment>
<organism evidence="19 20">
    <name type="scientific">Thecamonas trahens ATCC 50062</name>
    <dbReference type="NCBI Taxonomy" id="461836"/>
    <lineage>
        <taxon>Eukaryota</taxon>
        <taxon>Apusozoa</taxon>
        <taxon>Apusomonadida</taxon>
        <taxon>Apusomonadidae</taxon>
        <taxon>Thecamonas</taxon>
    </lineage>
</organism>
<evidence type="ECO:0000256" key="2">
    <source>
        <dbReference type="ARBA" id="ARBA00002399"/>
    </source>
</evidence>
<evidence type="ECO:0000256" key="1">
    <source>
        <dbReference type="ARBA" id="ARBA00001966"/>
    </source>
</evidence>
<reference evidence="19 20" key="1">
    <citation type="submission" date="2010-05" db="EMBL/GenBank/DDBJ databases">
        <title>The Genome Sequence of Thecamonas trahens ATCC 50062.</title>
        <authorList>
            <consortium name="The Broad Institute Genome Sequencing Platform"/>
            <person name="Russ C."/>
            <person name="Cuomo C."/>
            <person name="Shea T."/>
            <person name="Young S.K."/>
            <person name="Zeng Q."/>
            <person name="Koehrsen M."/>
            <person name="Haas B."/>
            <person name="Borodovsky M."/>
            <person name="Guigo R."/>
            <person name="Alvarado L."/>
            <person name="Berlin A."/>
            <person name="Bochicchio J."/>
            <person name="Borenstein D."/>
            <person name="Chapman S."/>
            <person name="Chen Z."/>
            <person name="Freedman E."/>
            <person name="Gellesch M."/>
            <person name="Goldberg J."/>
            <person name="Griggs A."/>
            <person name="Gujja S."/>
            <person name="Heilman E."/>
            <person name="Heiman D."/>
            <person name="Hepburn T."/>
            <person name="Howarth C."/>
            <person name="Jen D."/>
            <person name="Larson L."/>
            <person name="Mehta T."/>
            <person name="Park D."/>
            <person name="Pearson M."/>
            <person name="Roberts A."/>
            <person name="Saif S."/>
            <person name="Shenoy N."/>
            <person name="Sisk P."/>
            <person name="Stolte C."/>
            <person name="Sykes S."/>
            <person name="Thomson T."/>
            <person name="Walk T."/>
            <person name="White J."/>
            <person name="Yandava C."/>
            <person name="Burger G."/>
            <person name="Gray M.W."/>
            <person name="Holland P.W.H."/>
            <person name="King N."/>
            <person name="Lang F.B.F."/>
            <person name="Roger A.J."/>
            <person name="Ruiz-Trillo I."/>
            <person name="Lander E."/>
            <person name="Nusbaum C."/>
        </authorList>
    </citation>
    <scope>NUCLEOTIDE SEQUENCE [LARGE SCALE GENOMIC DNA]</scope>
    <source>
        <strain evidence="19 20">ATCC 50062</strain>
    </source>
</reference>
<dbReference type="Proteomes" id="UP000054408">
    <property type="component" value="Unassembled WGS sequence"/>
</dbReference>
<keyword evidence="16" id="KW-0472">Membrane</keyword>
<keyword evidence="8" id="KW-0949">S-adenosyl-L-methionine</keyword>
<dbReference type="PROSITE" id="PS51918">
    <property type="entry name" value="RADICAL_SAM"/>
    <property type="match status" value="1"/>
</dbReference>
<dbReference type="EC" id="2.8.4.5" evidence="4"/>
<keyword evidence="20" id="KW-1185">Reference proteome</keyword>
<evidence type="ECO:0000256" key="15">
    <source>
        <dbReference type="SAM" id="MobiDB-lite"/>
    </source>
</evidence>
<keyword evidence="11" id="KW-0408">Iron</keyword>
<dbReference type="GO" id="GO:0046872">
    <property type="term" value="F:metal ion binding"/>
    <property type="evidence" value="ECO:0007669"/>
    <property type="project" value="UniProtKB-KW"/>
</dbReference>
<accession>A0A0L0DQS7</accession>
<keyword evidence="10" id="KW-0479">Metal-binding</keyword>
<dbReference type="SFLD" id="SFLDS00029">
    <property type="entry name" value="Radical_SAM"/>
    <property type="match status" value="1"/>
</dbReference>
<dbReference type="InterPro" id="IPR020612">
    <property type="entry name" value="Methylthiotransferase_CS"/>
</dbReference>